<feature type="region of interest" description="Disordered" evidence="1">
    <location>
        <begin position="173"/>
        <end position="266"/>
    </location>
</feature>
<feature type="region of interest" description="Disordered" evidence="1">
    <location>
        <begin position="1352"/>
        <end position="1406"/>
    </location>
</feature>
<gene>
    <name evidence="2" type="ORF">L201_006316</name>
</gene>
<feature type="compositionally biased region" description="Polar residues" evidence="1">
    <location>
        <begin position="989"/>
        <end position="998"/>
    </location>
</feature>
<feature type="compositionally biased region" description="Polar residues" evidence="1">
    <location>
        <begin position="1252"/>
        <end position="1261"/>
    </location>
</feature>
<feature type="compositionally biased region" description="Polar residues" evidence="1">
    <location>
        <begin position="1115"/>
        <end position="1138"/>
    </location>
</feature>
<feature type="compositionally biased region" description="Pro residues" evidence="1">
    <location>
        <begin position="243"/>
        <end position="254"/>
    </location>
</feature>
<keyword evidence="3" id="KW-1185">Reference proteome</keyword>
<feature type="compositionally biased region" description="Polar residues" evidence="1">
    <location>
        <begin position="1"/>
        <end position="13"/>
    </location>
</feature>
<feature type="compositionally biased region" description="Polar residues" evidence="1">
    <location>
        <begin position="99"/>
        <end position="115"/>
    </location>
</feature>
<feature type="region of interest" description="Disordered" evidence="1">
    <location>
        <begin position="1"/>
        <end position="160"/>
    </location>
</feature>
<feature type="region of interest" description="Disordered" evidence="1">
    <location>
        <begin position="861"/>
        <end position="887"/>
    </location>
</feature>
<feature type="region of interest" description="Disordered" evidence="1">
    <location>
        <begin position="789"/>
        <end position="810"/>
    </location>
</feature>
<evidence type="ECO:0000256" key="1">
    <source>
        <dbReference type="SAM" id="MobiDB-lite"/>
    </source>
</evidence>
<feature type="compositionally biased region" description="Polar residues" evidence="1">
    <location>
        <begin position="1224"/>
        <end position="1240"/>
    </location>
</feature>
<sequence length="1467" mass="157617">MSESLSNNANDNQENNKPDAVELPNGTTLLAVKDEEGAQVERDETPIEEQPKGDLKKILSNQDNTSTSIPDGNDEDIIRSDVNETEQNGSGVFIDQADPSITDTSNLDNPTSNEANLLPTPTITEPPLPETHSSHPSPSIRAATPSSRTSTPPLGSSALAKKKFSSVNVNSKFLSKAGSPAPTAGPTKISSLNGRPAASPVPIASSSSRLLSTKLTTVPSSKTSTSPNPPSSAASSPWAKPVLPLPAEPSPAPSPISTTTTTLHQPAPTRARVLGTTTTPTMGAGLVSAMVPPKPAWKSVTGESRKPGLGISRDFPTAKEVAEGKKAAQMAAQAQAAHNQAILQELNTFTTLDPGTHRWDEEDEDDDVIDFGDGSGEHPHHDGESAIHEVPLNHQPVSKSERFAEDFDRSWPRRQLPPVEGNQTNRRQDADNSRVLFNASSNRLENSRQPPPQIQPTRLMSRPTDTSGRQQPPHLANGGDSDRPLPPHLQAGDRMLPPHMSNVPPTEARSQPGPSAAPPPARSAWNIPKDSERPLPPHLSGRRELPPQSAAFGQSRYPQKPLTNLPPRRSFSQASAPAPSEIQHVIAEQPATSPTIGVDAQTAEMHTAAEKAKARRLAEEAEREAAAERARRKAKELEERFKGTHSTEGRPAPPPAVISAPEAPQITLAQRPRPPMAEQPNQSGLPPRPEASDQQNNRSVESSWRSRAQAAPSQAEPAQPTPHFAVPSAAVNHKTTRPTAESFFEDGEGEESKVSISPAHDAAAPKKEAIFDNMLARIQAAMAEARATPAAASVPAEQSPEQSAQSPEVTTIQPRPAIIATRPEQLKPALIVVQQYFDVSYPEPPKSPPPAWRTYTIKLPKTQPSRSPVPRARLNAAEGPRTPSPHGWIMSFNPPLEGVNPSSLSRSDLLLPQPVLRRFQRPETVISISPRQLEPFEKKIKKKPSIIEAARTTAELPTTSAESLLPAPTTLKSQCLRDQRNRTDDWRQPESSASSEKAISQFAEETTKIEPPPRKTKSPVKTSAAAKAEREGRFMFDGVTIGAPEKERMLASDKPGVRFMVSSELEGDSLLDEVNKMSLETLGDDEKAQHDEASEPSKVSNVETPITPPLPRPASPNTSTWPSTSLSYPASHSPARTSSQHDHSALKSVWEDQQAATKQSSDLNAAAPMYPSLNAPSSADPPAAQPLPGAMKMAFSNSQTFSSPGTAPPATSANPFGSLRPSPATHSATHSQYGQFSSPSPDNPNHHMVGMNYTSMANPRTGTNGFQQGVWSPTAFGTSMASPGYGYTTVPKSSISIDQKSPVTMGYSNSKSPEAMMYSGYSTTVPTGYSQQQYANAQAAYGGRGGQMNQSMYYSYGAPGTQGQQSQGIRAQQQQQQQQQQSRFAQSNGEYSTHAQQQIQQAQSPQIQQYNIDQGGYYGGLSGAHHQQQQQQAMYASNGTLYGHQTHGAVGQTQNSRGGMGSTRKMW</sequence>
<feature type="compositionally biased region" description="Polar residues" evidence="1">
    <location>
        <begin position="692"/>
        <end position="706"/>
    </location>
</feature>
<feature type="compositionally biased region" description="Basic and acidic residues" evidence="1">
    <location>
        <begin position="975"/>
        <end position="988"/>
    </location>
</feature>
<feature type="region of interest" description="Disordered" evidence="1">
    <location>
        <begin position="1083"/>
        <end position="1261"/>
    </location>
</feature>
<accession>A0AAX4K2H3</accession>
<feature type="compositionally biased region" description="Low complexity" evidence="1">
    <location>
        <begin position="1362"/>
        <end position="1386"/>
    </location>
</feature>
<feature type="region of interest" description="Disordered" evidence="1">
    <location>
        <begin position="356"/>
        <end position="763"/>
    </location>
</feature>
<feature type="compositionally biased region" description="Basic and acidic residues" evidence="1">
    <location>
        <begin position="32"/>
        <end position="57"/>
    </location>
</feature>
<evidence type="ECO:0000313" key="3">
    <source>
        <dbReference type="Proteomes" id="UP001355207"/>
    </source>
</evidence>
<feature type="compositionally biased region" description="Polar residues" evidence="1">
    <location>
        <begin position="59"/>
        <end position="70"/>
    </location>
</feature>
<dbReference type="GeneID" id="91096985"/>
<feature type="compositionally biased region" description="Polar residues" evidence="1">
    <location>
        <begin position="438"/>
        <end position="448"/>
    </location>
</feature>
<feature type="compositionally biased region" description="Basic and acidic residues" evidence="1">
    <location>
        <begin position="607"/>
        <end position="648"/>
    </location>
</feature>
<feature type="compositionally biased region" description="Basic and acidic residues" evidence="1">
    <location>
        <begin position="399"/>
        <end position="411"/>
    </location>
</feature>
<feature type="region of interest" description="Disordered" evidence="1">
    <location>
        <begin position="955"/>
        <end position="1029"/>
    </location>
</feature>
<feature type="compositionally biased region" description="Polar residues" evidence="1">
    <location>
        <begin position="455"/>
        <end position="470"/>
    </location>
</feature>
<dbReference type="Proteomes" id="UP001355207">
    <property type="component" value="Chromosome 8"/>
</dbReference>
<feature type="compositionally biased region" description="Acidic residues" evidence="1">
    <location>
        <begin position="361"/>
        <end position="370"/>
    </location>
</feature>
<feature type="region of interest" description="Disordered" evidence="1">
    <location>
        <begin position="1445"/>
        <end position="1467"/>
    </location>
</feature>
<proteinExistence type="predicted"/>
<reference evidence="2 3" key="1">
    <citation type="submission" date="2024-01" db="EMBL/GenBank/DDBJ databases">
        <title>Comparative genomics of Cryptococcus and Kwoniella reveals pathogenesis evolution and contrasting modes of karyotype evolution via chromosome fusion or intercentromeric recombination.</title>
        <authorList>
            <person name="Coelho M.A."/>
            <person name="David-Palma M."/>
            <person name="Shea T."/>
            <person name="Bowers K."/>
            <person name="McGinley-Smith S."/>
            <person name="Mohammad A.W."/>
            <person name="Gnirke A."/>
            <person name="Yurkov A.M."/>
            <person name="Nowrousian M."/>
            <person name="Sun S."/>
            <person name="Cuomo C.A."/>
            <person name="Heitman J."/>
        </authorList>
    </citation>
    <scope>NUCLEOTIDE SEQUENCE [LARGE SCALE GENOMIC DNA]</scope>
    <source>
        <strain evidence="2 3">CBS 6074</strain>
    </source>
</reference>
<dbReference type="RefSeq" id="XP_066078135.1">
    <property type="nucleotide sequence ID" value="XM_066222038.1"/>
</dbReference>
<feature type="compositionally biased region" description="Polar residues" evidence="1">
    <location>
        <begin position="144"/>
        <end position="154"/>
    </location>
</feature>
<dbReference type="EMBL" id="CP144105">
    <property type="protein sequence ID" value="WWC91373.1"/>
    <property type="molecule type" value="Genomic_DNA"/>
</dbReference>
<feature type="compositionally biased region" description="Basic and acidic residues" evidence="1">
    <location>
        <begin position="1084"/>
        <end position="1095"/>
    </location>
</feature>
<feature type="compositionally biased region" description="Basic and acidic residues" evidence="1">
    <location>
        <begin position="529"/>
        <end position="545"/>
    </location>
</feature>
<feature type="compositionally biased region" description="Low complexity" evidence="1">
    <location>
        <begin position="196"/>
        <end position="242"/>
    </location>
</feature>
<feature type="compositionally biased region" description="Low complexity" evidence="1">
    <location>
        <begin position="1171"/>
        <end position="1188"/>
    </location>
</feature>
<feature type="compositionally biased region" description="Polar residues" evidence="1">
    <location>
        <begin position="1195"/>
        <end position="1215"/>
    </location>
</feature>
<feature type="compositionally biased region" description="Polar residues" evidence="1">
    <location>
        <begin position="799"/>
        <end position="810"/>
    </location>
</feature>
<feature type="compositionally biased region" description="Basic and acidic residues" evidence="1">
    <location>
        <begin position="375"/>
        <end position="387"/>
    </location>
</feature>
<feature type="compositionally biased region" description="Polar residues" evidence="1">
    <location>
        <begin position="1154"/>
        <end position="1163"/>
    </location>
</feature>
<feature type="compositionally biased region" description="Low complexity" evidence="1">
    <location>
        <begin position="708"/>
        <end position="718"/>
    </location>
</feature>
<name>A0AAX4K2H3_9TREE</name>
<organism evidence="2 3">
    <name type="scientific">Kwoniella dendrophila CBS 6074</name>
    <dbReference type="NCBI Taxonomy" id="1295534"/>
    <lineage>
        <taxon>Eukaryota</taxon>
        <taxon>Fungi</taxon>
        <taxon>Dikarya</taxon>
        <taxon>Basidiomycota</taxon>
        <taxon>Agaricomycotina</taxon>
        <taxon>Tremellomycetes</taxon>
        <taxon>Tremellales</taxon>
        <taxon>Cryptococcaceae</taxon>
        <taxon>Kwoniella</taxon>
    </lineage>
</organism>
<protein>
    <submittedName>
        <fullName evidence="2">Uncharacterized protein</fullName>
    </submittedName>
</protein>
<feature type="compositionally biased region" description="Low complexity" evidence="1">
    <location>
        <begin position="1395"/>
        <end position="1406"/>
    </location>
</feature>
<evidence type="ECO:0000313" key="2">
    <source>
        <dbReference type="EMBL" id="WWC91373.1"/>
    </source>
</evidence>